<dbReference type="Proteomes" id="UP001642540">
    <property type="component" value="Unassembled WGS sequence"/>
</dbReference>
<protein>
    <recommendedName>
        <fullName evidence="4">Gustatory receptor</fullName>
    </recommendedName>
</protein>
<gene>
    <name evidence="2" type="ORF">ODALV1_LOCUS20988</name>
</gene>
<evidence type="ECO:0000313" key="3">
    <source>
        <dbReference type="Proteomes" id="UP001642540"/>
    </source>
</evidence>
<sequence length="447" mass="52044">MVECFTNFQRQMWLYLHKFGITRFYIDVSDKGRYVIKSIPSGVFLFWIFLANDVLKLIYILLTYHKLLGIEVHFLDQMSIWDWLLMAMHATFEWTLWFFKYPLWENLYRQWEVQEDIYRKLGRPSEMAAKITRSDKINTVIYGGIIHIGTIALAVQFFFTPKYALNTYAIVPADTIPLQIFFCFHEMCFMWHSYAYQASVMVLAESYATSYQHILEEMNKALDSIIGSAQFDLHTTKNSQDKVTHKKLKRAAGNVNSDQHLKQALMTYSFRSTSKPIDLNITAPGTEYDIQTLLADYKRVMISSMFHNQWIGLVMGPAEALNYAQFVADVFMLIQLLKEPDTDFFGVFFYLMDATFGMIMLFRMLILLSRLYPQGKEFVQSLKTYATFNSSIRRMLVKTIPTLKVVSAKLTGAVVRPESVPVGINVLINWYICAAMWKRPADPSRRT</sequence>
<evidence type="ECO:0008006" key="4">
    <source>
        <dbReference type="Google" id="ProtNLM"/>
    </source>
</evidence>
<evidence type="ECO:0000256" key="1">
    <source>
        <dbReference type="SAM" id="Phobius"/>
    </source>
</evidence>
<feature type="transmembrane region" description="Helical" evidence="1">
    <location>
        <begin position="165"/>
        <end position="184"/>
    </location>
</feature>
<keyword evidence="1" id="KW-0472">Membrane</keyword>
<name>A0ABP1RCH0_9HEXA</name>
<accession>A0ABP1RCH0</accession>
<keyword evidence="1" id="KW-0812">Transmembrane</keyword>
<proteinExistence type="predicted"/>
<organism evidence="2 3">
    <name type="scientific">Orchesella dallaii</name>
    <dbReference type="NCBI Taxonomy" id="48710"/>
    <lineage>
        <taxon>Eukaryota</taxon>
        <taxon>Metazoa</taxon>
        <taxon>Ecdysozoa</taxon>
        <taxon>Arthropoda</taxon>
        <taxon>Hexapoda</taxon>
        <taxon>Collembola</taxon>
        <taxon>Entomobryomorpha</taxon>
        <taxon>Entomobryoidea</taxon>
        <taxon>Orchesellidae</taxon>
        <taxon>Orchesellinae</taxon>
        <taxon>Orchesella</taxon>
    </lineage>
</organism>
<feature type="transmembrane region" description="Helical" evidence="1">
    <location>
        <begin position="80"/>
        <end position="99"/>
    </location>
</feature>
<keyword evidence="3" id="KW-1185">Reference proteome</keyword>
<keyword evidence="1" id="KW-1133">Transmembrane helix</keyword>
<comment type="caution">
    <text evidence="2">The sequence shown here is derived from an EMBL/GenBank/DDBJ whole genome shotgun (WGS) entry which is preliminary data.</text>
</comment>
<feature type="transmembrane region" description="Helical" evidence="1">
    <location>
        <begin position="39"/>
        <end position="60"/>
    </location>
</feature>
<reference evidence="2 3" key="1">
    <citation type="submission" date="2024-08" db="EMBL/GenBank/DDBJ databases">
        <authorList>
            <person name="Cucini C."/>
            <person name="Frati F."/>
        </authorList>
    </citation>
    <scope>NUCLEOTIDE SEQUENCE [LARGE SCALE GENOMIC DNA]</scope>
</reference>
<feature type="transmembrane region" description="Helical" evidence="1">
    <location>
        <begin position="344"/>
        <end position="366"/>
    </location>
</feature>
<dbReference type="EMBL" id="CAXLJM020000069">
    <property type="protein sequence ID" value="CAL8125487.1"/>
    <property type="molecule type" value="Genomic_DNA"/>
</dbReference>
<evidence type="ECO:0000313" key="2">
    <source>
        <dbReference type="EMBL" id="CAL8125487.1"/>
    </source>
</evidence>
<feature type="transmembrane region" description="Helical" evidence="1">
    <location>
        <begin position="140"/>
        <end position="159"/>
    </location>
</feature>